<evidence type="ECO:0000256" key="3">
    <source>
        <dbReference type="ARBA" id="ARBA00022723"/>
    </source>
</evidence>
<dbReference type="CDD" id="cd08278">
    <property type="entry name" value="benzyl_alcohol_DH"/>
    <property type="match status" value="1"/>
</dbReference>
<evidence type="ECO:0000313" key="8">
    <source>
        <dbReference type="EMBL" id="GAA5157594.1"/>
    </source>
</evidence>
<evidence type="ECO:0000256" key="5">
    <source>
        <dbReference type="ARBA" id="ARBA00023002"/>
    </source>
</evidence>
<dbReference type="RefSeq" id="WP_185059291.1">
    <property type="nucleotide sequence ID" value="NZ_BAABJP010000015.1"/>
</dbReference>
<keyword evidence="3 6" id="KW-0479">Metal-binding</keyword>
<dbReference type="Gene3D" id="3.90.180.10">
    <property type="entry name" value="Medium-chain alcohol dehydrogenases, catalytic domain"/>
    <property type="match status" value="1"/>
</dbReference>
<accession>A0ABP9Q6Q3</accession>
<dbReference type="EMBL" id="BAABJP010000015">
    <property type="protein sequence ID" value="GAA5157594.1"/>
    <property type="molecule type" value="Genomic_DNA"/>
</dbReference>
<name>A0ABP9Q6Q3_9PSEU</name>
<dbReference type="SMART" id="SM00829">
    <property type="entry name" value="PKS_ER"/>
    <property type="match status" value="1"/>
</dbReference>
<evidence type="ECO:0000256" key="2">
    <source>
        <dbReference type="ARBA" id="ARBA00008072"/>
    </source>
</evidence>
<dbReference type="SUPFAM" id="SSF50129">
    <property type="entry name" value="GroES-like"/>
    <property type="match status" value="1"/>
</dbReference>
<comment type="cofactor">
    <cofactor evidence="1 6">
        <name>Zn(2+)</name>
        <dbReference type="ChEBI" id="CHEBI:29105"/>
    </cofactor>
</comment>
<dbReference type="InterPro" id="IPR013149">
    <property type="entry name" value="ADH-like_C"/>
</dbReference>
<evidence type="ECO:0000313" key="9">
    <source>
        <dbReference type="Proteomes" id="UP001428817"/>
    </source>
</evidence>
<evidence type="ECO:0000256" key="1">
    <source>
        <dbReference type="ARBA" id="ARBA00001947"/>
    </source>
</evidence>
<dbReference type="InterPro" id="IPR020843">
    <property type="entry name" value="ER"/>
</dbReference>
<dbReference type="SUPFAM" id="SSF51735">
    <property type="entry name" value="NAD(P)-binding Rossmann-fold domains"/>
    <property type="match status" value="1"/>
</dbReference>
<keyword evidence="4 6" id="KW-0862">Zinc</keyword>
<proteinExistence type="inferred from homology"/>
<protein>
    <submittedName>
        <fullName evidence="8">NAD(P)-dependent alcohol dehydrogenase</fullName>
    </submittedName>
</protein>
<dbReference type="Pfam" id="PF08240">
    <property type="entry name" value="ADH_N"/>
    <property type="match status" value="1"/>
</dbReference>
<dbReference type="PANTHER" id="PTHR43350:SF2">
    <property type="entry name" value="GROES-LIKE ZINC-BINDING ALCOHOL DEHYDROGENASE FAMILY PROTEIN"/>
    <property type="match status" value="1"/>
</dbReference>
<keyword evidence="9" id="KW-1185">Reference proteome</keyword>
<evidence type="ECO:0000256" key="4">
    <source>
        <dbReference type="ARBA" id="ARBA00022833"/>
    </source>
</evidence>
<dbReference type="InterPro" id="IPR013154">
    <property type="entry name" value="ADH-like_N"/>
</dbReference>
<dbReference type="InterPro" id="IPR011032">
    <property type="entry name" value="GroES-like_sf"/>
</dbReference>
<feature type="domain" description="Enoyl reductase (ER)" evidence="7">
    <location>
        <begin position="10"/>
        <end position="365"/>
    </location>
</feature>
<dbReference type="PANTHER" id="PTHR43350">
    <property type="entry name" value="NAD-DEPENDENT ALCOHOL DEHYDROGENASE"/>
    <property type="match status" value="1"/>
</dbReference>
<evidence type="ECO:0000259" key="7">
    <source>
        <dbReference type="SMART" id="SM00829"/>
    </source>
</evidence>
<reference evidence="9" key="1">
    <citation type="journal article" date="2019" name="Int. J. Syst. Evol. Microbiol.">
        <title>The Global Catalogue of Microorganisms (GCM) 10K type strain sequencing project: providing services to taxonomists for standard genome sequencing and annotation.</title>
        <authorList>
            <consortium name="The Broad Institute Genomics Platform"/>
            <consortium name="The Broad Institute Genome Sequencing Center for Infectious Disease"/>
            <person name="Wu L."/>
            <person name="Ma J."/>
        </authorList>
    </citation>
    <scope>NUCLEOTIDE SEQUENCE [LARGE SCALE GENOMIC DNA]</scope>
    <source>
        <strain evidence="9">JCM 18303</strain>
    </source>
</reference>
<dbReference type="InterPro" id="IPR002328">
    <property type="entry name" value="ADH_Zn_CS"/>
</dbReference>
<dbReference type="Gene3D" id="3.40.50.720">
    <property type="entry name" value="NAD(P)-binding Rossmann-like Domain"/>
    <property type="match status" value="1"/>
</dbReference>
<comment type="caution">
    <text evidence="8">The sequence shown here is derived from an EMBL/GenBank/DDBJ whole genome shotgun (WGS) entry which is preliminary data.</text>
</comment>
<dbReference type="Pfam" id="PF00107">
    <property type="entry name" value="ADH_zinc_N"/>
    <property type="match status" value="1"/>
</dbReference>
<sequence length="367" mass="37625">MEITAAVAHRPHADFTVEKLSLDGPKAGEILVEIASVGLCHTDLAAREGIVPIAMPAVLGHEGAGTVVEVGEGVTKVVPGDKVALSYNSCGRCPTCTSGAPAYCHQFMPLNYAGVRPDGSAPITGAGGEPVNSVFFGQSSFASHALANERNVVKLSDDVPLDLVGPLGCGIQTGAGAVINTLAAAPGSALLVMGAGSVGLAGVLGGVVQGCETIIVLEPHESRRRLALELGATHALDPAAGPLPDQVREILPIGVDNVFDTTGIPAVIEASLGAMAPHAGLGLVGVPTDPTAAINLSLMQALIIGIKIYGIIEGDAVPDEFIPRMTRLHAEGRFPFDKMITKFPMERINDAIAAQERGEVVKVVLTT</sequence>
<keyword evidence="5" id="KW-0560">Oxidoreductase</keyword>
<dbReference type="InterPro" id="IPR036291">
    <property type="entry name" value="NAD(P)-bd_dom_sf"/>
</dbReference>
<dbReference type="Proteomes" id="UP001428817">
    <property type="component" value="Unassembled WGS sequence"/>
</dbReference>
<organism evidence="8 9">
    <name type="scientific">Pseudonocardia eucalypti</name>
    <dbReference type="NCBI Taxonomy" id="648755"/>
    <lineage>
        <taxon>Bacteria</taxon>
        <taxon>Bacillati</taxon>
        <taxon>Actinomycetota</taxon>
        <taxon>Actinomycetes</taxon>
        <taxon>Pseudonocardiales</taxon>
        <taxon>Pseudonocardiaceae</taxon>
        <taxon>Pseudonocardia</taxon>
    </lineage>
</organism>
<evidence type="ECO:0000256" key="6">
    <source>
        <dbReference type="RuleBase" id="RU361277"/>
    </source>
</evidence>
<gene>
    <name evidence="8" type="ORF">GCM10023321_36060</name>
</gene>
<dbReference type="PROSITE" id="PS00059">
    <property type="entry name" value="ADH_ZINC"/>
    <property type="match status" value="1"/>
</dbReference>
<comment type="similarity">
    <text evidence="2 6">Belongs to the zinc-containing alcohol dehydrogenase family.</text>
</comment>